<dbReference type="EMBL" id="SRMO01000033">
    <property type="protein sequence ID" value="TGG94616.1"/>
    <property type="molecule type" value="Genomic_DNA"/>
</dbReference>
<protein>
    <submittedName>
        <fullName evidence="1">Nucleoside 2-deoxyribosyltransferase</fullName>
    </submittedName>
</protein>
<gene>
    <name evidence="1" type="ORF">ERJ67_02290</name>
</gene>
<dbReference type="Pfam" id="PF05014">
    <property type="entry name" value="Nuc_deoxyrib_tr"/>
    <property type="match status" value="1"/>
</dbReference>
<proteinExistence type="predicted"/>
<dbReference type="PANTHER" id="PTHR15364:SF0">
    <property type="entry name" value="2'-DEOXYNUCLEOSIDE 5'-PHOSPHATE N-HYDROLASE 1"/>
    <property type="match status" value="1"/>
</dbReference>
<dbReference type="AlphaFoldDB" id="A0A524RQ96"/>
<keyword evidence="1" id="KW-0808">Transferase</keyword>
<dbReference type="Proteomes" id="UP000317990">
    <property type="component" value="Unassembled WGS sequence"/>
</dbReference>
<sequence length="170" mass="18811">MSDAAPLTLYLASGYGFSAQQRRLLLPELVDRLSRLGYEVWEPFSRNNQIDLSGDDWVWTVAAADRRDVEQADLILAVCNGTPPDEGVMVELGMAIALGKPTVLFRDDFRRCSDSDGLPLNLMLFAGIPADDWQAWYYDSLEGLDDPAKVLVRDQARWLVSLHGAAPAVA</sequence>
<accession>A0A524RQ96</accession>
<dbReference type="PANTHER" id="PTHR15364">
    <property type="entry name" value="2'-DEOXYNUCLEOSIDE 5'-PHOSPHATE N-HYDROLASE 1"/>
    <property type="match status" value="1"/>
</dbReference>
<organism evidence="1 2">
    <name type="scientific">Aphanocapsa feldmannii 277cV</name>
    <dbReference type="NCBI Taxonomy" id="2507553"/>
    <lineage>
        <taxon>Bacteria</taxon>
        <taxon>Bacillati</taxon>
        <taxon>Cyanobacteriota</taxon>
        <taxon>Cyanophyceae</taxon>
        <taxon>Oscillatoriophycideae</taxon>
        <taxon>Chroococcales</taxon>
        <taxon>Microcystaceae</taxon>
        <taxon>Aphanocapsa</taxon>
    </lineage>
</organism>
<dbReference type="InterPro" id="IPR007710">
    <property type="entry name" value="Nucleoside_deoxyribTrfase"/>
</dbReference>
<dbReference type="SUPFAM" id="SSF52309">
    <property type="entry name" value="N-(deoxy)ribosyltransferase-like"/>
    <property type="match status" value="1"/>
</dbReference>
<dbReference type="GO" id="GO:0009159">
    <property type="term" value="P:deoxyribonucleoside monophosphate catabolic process"/>
    <property type="evidence" value="ECO:0007669"/>
    <property type="project" value="TreeGrafter"/>
</dbReference>
<dbReference type="Gene3D" id="3.40.50.450">
    <property type="match status" value="1"/>
</dbReference>
<dbReference type="InterPro" id="IPR051239">
    <property type="entry name" value="2'-dNMP_N-hydrolase"/>
</dbReference>
<evidence type="ECO:0000313" key="2">
    <source>
        <dbReference type="Proteomes" id="UP000317990"/>
    </source>
</evidence>
<dbReference type="GO" id="GO:0070694">
    <property type="term" value="F:5-hydroxymethyl-dUMP N-hydrolase activity"/>
    <property type="evidence" value="ECO:0007669"/>
    <property type="project" value="TreeGrafter"/>
</dbReference>
<reference evidence="1 2" key="1">
    <citation type="journal article" date="2019" name="mSystems">
        <title>Life at home and on the roam: Genomic adaptions reflect the dual lifestyle of an intracellular, facultative symbiont.</title>
        <authorList>
            <person name="Burgsdorf I."/>
        </authorList>
    </citation>
    <scope>NUCLEOTIDE SEQUENCE [LARGE SCALE GENOMIC DNA]</scope>
    <source>
        <strain evidence="1">277cV</strain>
    </source>
</reference>
<name>A0A524RQ96_9CHRO</name>
<comment type="caution">
    <text evidence="1">The sequence shown here is derived from an EMBL/GenBank/DDBJ whole genome shotgun (WGS) entry which is preliminary data.</text>
</comment>
<dbReference type="GO" id="GO:0016740">
    <property type="term" value="F:transferase activity"/>
    <property type="evidence" value="ECO:0007669"/>
    <property type="project" value="UniProtKB-KW"/>
</dbReference>
<evidence type="ECO:0000313" key="1">
    <source>
        <dbReference type="EMBL" id="TGG94616.1"/>
    </source>
</evidence>